<organism evidence="2 3">
    <name type="scientific">Penstemon davidsonii</name>
    <dbReference type="NCBI Taxonomy" id="160366"/>
    <lineage>
        <taxon>Eukaryota</taxon>
        <taxon>Viridiplantae</taxon>
        <taxon>Streptophyta</taxon>
        <taxon>Embryophyta</taxon>
        <taxon>Tracheophyta</taxon>
        <taxon>Spermatophyta</taxon>
        <taxon>Magnoliopsida</taxon>
        <taxon>eudicotyledons</taxon>
        <taxon>Gunneridae</taxon>
        <taxon>Pentapetalae</taxon>
        <taxon>asterids</taxon>
        <taxon>lamiids</taxon>
        <taxon>Lamiales</taxon>
        <taxon>Plantaginaceae</taxon>
        <taxon>Cheloneae</taxon>
        <taxon>Penstemon</taxon>
    </lineage>
</organism>
<sequence>DKFSWNYGQSSKLSAFSGRNGNWVDVEAGSPKEYKDDEFMVVNFYRFVFIENPEEEVSRHLSFMQGRDIHGRIYMNEQGINAQYSGPSKDALAYVEWVKSDQRFLDILVQITPALNGHAFPKLKLRYKPSLVQPYECAILLLDKVLLCR</sequence>
<proteinExistence type="predicted"/>
<protein>
    <recommendedName>
        <fullName evidence="1">tRNA uridine(34) hydroxylase N-terminal domain-containing protein</fullName>
    </recommendedName>
</protein>
<dbReference type="Gene3D" id="3.30.70.100">
    <property type="match status" value="1"/>
</dbReference>
<dbReference type="Proteomes" id="UP001291926">
    <property type="component" value="Unassembled WGS sequence"/>
</dbReference>
<evidence type="ECO:0000313" key="2">
    <source>
        <dbReference type="EMBL" id="KAK4488980.1"/>
    </source>
</evidence>
<dbReference type="PANTHER" id="PTHR43268">
    <property type="entry name" value="THIOSULFATE SULFURTRANSFERASE/RHODANESE-LIKE DOMAIN-CONTAINING PROTEIN 2"/>
    <property type="match status" value="1"/>
</dbReference>
<dbReference type="PANTHER" id="PTHR43268:SF3">
    <property type="entry name" value="RHODANESE-LIKE DOMAIN-CONTAINING PROTEIN 7-RELATED"/>
    <property type="match status" value="1"/>
</dbReference>
<evidence type="ECO:0000313" key="3">
    <source>
        <dbReference type="Proteomes" id="UP001291926"/>
    </source>
</evidence>
<dbReference type="InterPro" id="IPR040503">
    <property type="entry name" value="TRHO_N"/>
</dbReference>
<dbReference type="EMBL" id="JAYDYQ010001088">
    <property type="protein sequence ID" value="KAK4488980.1"/>
    <property type="molecule type" value="Genomic_DNA"/>
</dbReference>
<evidence type="ECO:0000259" key="1">
    <source>
        <dbReference type="Pfam" id="PF17773"/>
    </source>
</evidence>
<feature type="domain" description="tRNA uridine(34) hydroxylase N-terminal" evidence="1">
    <location>
        <begin position="40"/>
        <end position="129"/>
    </location>
</feature>
<gene>
    <name evidence="2" type="ORF">RD792_004771</name>
</gene>
<dbReference type="InterPro" id="IPR020936">
    <property type="entry name" value="TrhO"/>
</dbReference>
<feature type="non-terminal residue" evidence="2">
    <location>
        <position position="1"/>
    </location>
</feature>
<dbReference type="Pfam" id="PF17773">
    <property type="entry name" value="UPF0176_N"/>
    <property type="match status" value="1"/>
</dbReference>
<keyword evidence="3" id="KW-1185">Reference proteome</keyword>
<reference evidence="2 3" key="1">
    <citation type="journal article" date="2023" name="bioRxiv">
        <title>Genome report: Whole genome sequence and annotation of Penstemon davidsonii.</title>
        <authorList>
            <person name="Ostevik K.L."/>
            <person name="Alabady M."/>
            <person name="Zhang M."/>
            <person name="Rausher M.D."/>
        </authorList>
    </citation>
    <scope>NUCLEOTIDE SEQUENCE [LARGE SCALE GENOMIC DNA]</scope>
    <source>
        <strain evidence="2">DNT005</strain>
        <tissue evidence="2">Whole leaf</tissue>
    </source>
</reference>
<name>A0ABR0DJ48_9LAMI</name>
<comment type="caution">
    <text evidence="2">The sequence shown here is derived from an EMBL/GenBank/DDBJ whole genome shotgun (WGS) entry which is preliminary data.</text>
</comment>
<accession>A0ABR0DJ48</accession>